<dbReference type="PROSITE" id="PS51186">
    <property type="entry name" value="GNAT"/>
    <property type="match status" value="1"/>
</dbReference>
<comment type="similarity">
    <text evidence="1">Belongs to the acetyltransferase family. RimI subfamily.</text>
</comment>
<comment type="subcellular location">
    <subcellularLocation>
        <location evidence="1">Cytoplasm</location>
    </subcellularLocation>
</comment>
<comment type="catalytic activity">
    <reaction evidence="1">
        <text>N-terminal L-alanyl-[ribosomal protein bS18] + acetyl-CoA = N-terminal N(alpha)-acetyl-L-alanyl-[ribosomal protein bS18] + CoA + H(+)</text>
        <dbReference type="Rhea" id="RHEA:43756"/>
        <dbReference type="Rhea" id="RHEA-COMP:10676"/>
        <dbReference type="Rhea" id="RHEA-COMP:10677"/>
        <dbReference type="ChEBI" id="CHEBI:15378"/>
        <dbReference type="ChEBI" id="CHEBI:57287"/>
        <dbReference type="ChEBI" id="CHEBI:57288"/>
        <dbReference type="ChEBI" id="CHEBI:64718"/>
        <dbReference type="ChEBI" id="CHEBI:83683"/>
        <dbReference type="EC" id="2.3.1.266"/>
    </reaction>
</comment>
<name>A0A0W0TN86_9GAMM</name>
<evidence type="ECO:0000256" key="1">
    <source>
        <dbReference type="RuleBase" id="RU363094"/>
    </source>
</evidence>
<dbReference type="Gene3D" id="3.40.630.30">
    <property type="match status" value="1"/>
</dbReference>
<dbReference type="GO" id="GO:0005737">
    <property type="term" value="C:cytoplasm"/>
    <property type="evidence" value="ECO:0007669"/>
    <property type="project" value="UniProtKB-SubCell"/>
</dbReference>
<dbReference type="NCBIfam" id="TIGR01575">
    <property type="entry name" value="rimI"/>
    <property type="match status" value="1"/>
</dbReference>
<dbReference type="Proteomes" id="UP000054785">
    <property type="component" value="Unassembled WGS sequence"/>
</dbReference>
<dbReference type="EMBL" id="LNYC01000073">
    <property type="protein sequence ID" value="KTC97063.1"/>
    <property type="molecule type" value="Genomic_DNA"/>
</dbReference>
<gene>
    <name evidence="2" type="primary">rimI</name>
    <name evidence="2" type="ORF">Lgee_2034</name>
</gene>
<dbReference type="RefSeq" id="WP_028387351.1">
    <property type="nucleotide sequence ID" value="NZ_CAAAHN010000004.1"/>
</dbReference>
<dbReference type="PATRIC" id="fig|45065.4.peg.2208"/>
<sequence length="155" mass="17541">MITRVRAMQFSDVDAVYAIECAAHRAPWSRDILHDCVLVGYDCRVLAQSAEDKSEHSTVIGYLIARYTQEGSAHILNVCIAPDFQGKGYGQRFLKHFLKTLKRPGMKEIILEVRPTNPTAIHIYEKLGFTQAEVKEGYYNDVQGIEDALLLKKVL</sequence>
<dbReference type="InterPro" id="IPR000182">
    <property type="entry name" value="GNAT_dom"/>
</dbReference>
<dbReference type="PANTHER" id="PTHR43617">
    <property type="entry name" value="L-AMINO ACID N-ACETYLTRANSFERASE"/>
    <property type="match status" value="1"/>
</dbReference>
<reference evidence="2 3" key="1">
    <citation type="submission" date="2015-11" db="EMBL/GenBank/DDBJ databases">
        <title>Genomic analysis of 38 Legionella species identifies large and diverse effector repertoires.</title>
        <authorList>
            <person name="Burstein D."/>
            <person name="Amaro F."/>
            <person name="Zusman T."/>
            <person name="Lifshitz Z."/>
            <person name="Cohen O."/>
            <person name="Gilbert J.A."/>
            <person name="Pupko T."/>
            <person name="Shuman H.A."/>
            <person name="Segal G."/>
        </authorList>
    </citation>
    <scope>NUCLEOTIDE SEQUENCE [LARGE SCALE GENOMIC DNA]</scope>
    <source>
        <strain evidence="2 3">ATCC 49504</strain>
    </source>
</reference>
<dbReference type="OrthoDB" id="9796919at2"/>
<proteinExistence type="inferred from homology"/>
<evidence type="ECO:0000313" key="3">
    <source>
        <dbReference type="Proteomes" id="UP000054785"/>
    </source>
</evidence>
<dbReference type="InterPro" id="IPR050276">
    <property type="entry name" value="MshD_Acetyltransferase"/>
</dbReference>
<dbReference type="InterPro" id="IPR016181">
    <property type="entry name" value="Acyl_CoA_acyltransferase"/>
</dbReference>
<keyword evidence="3" id="KW-1185">Reference proteome</keyword>
<keyword evidence="2" id="KW-0808">Transferase</keyword>
<comment type="caution">
    <text evidence="2">The sequence shown here is derived from an EMBL/GenBank/DDBJ whole genome shotgun (WGS) entry which is preliminary data.</text>
</comment>
<dbReference type="GO" id="GO:0008999">
    <property type="term" value="F:protein-N-terminal-alanine acetyltransferase activity"/>
    <property type="evidence" value="ECO:0007669"/>
    <property type="project" value="UniProtKB-EC"/>
</dbReference>
<dbReference type="Pfam" id="PF00583">
    <property type="entry name" value="Acetyltransf_1"/>
    <property type="match status" value="1"/>
</dbReference>
<dbReference type="EC" id="2.3.1.266" evidence="1"/>
<dbReference type="SUPFAM" id="SSF55729">
    <property type="entry name" value="Acyl-CoA N-acyltransferases (Nat)"/>
    <property type="match status" value="1"/>
</dbReference>
<protein>
    <recommendedName>
        <fullName evidence="1">[Ribosomal protein bS18]-alanine N-acetyltransferase</fullName>
        <ecNumber evidence="1">2.3.1.266</ecNumber>
    </recommendedName>
</protein>
<dbReference type="PANTHER" id="PTHR43617:SF35">
    <property type="entry name" value="[RIBOSOMAL PROTEIN BS18]-ALANINE N-ACETYLTRANSFERASE"/>
    <property type="match status" value="1"/>
</dbReference>
<evidence type="ECO:0000313" key="2">
    <source>
        <dbReference type="EMBL" id="KTC97063.1"/>
    </source>
</evidence>
<dbReference type="STRING" id="45065.Lgee_2034"/>
<dbReference type="AlphaFoldDB" id="A0A0W0TN86"/>
<dbReference type="InterPro" id="IPR006464">
    <property type="entry name" value="AcTrfase_RimI/Ard1"/>
</dbReference>
<accession>A0A0W0TN86</accession>
<dbReference type="CDD" id="cd04301">
    <property type="entry name" value="NAT_SF"/>
    <property type="match status" value="1"/>
</dbReference>
<keyword evidence="1" id="KW-0963">Cytoplasm</keyword>
<comment type="function">
    <text evidence="1">Acetylates the N-terminal alanine of ribosomal protein bS18.</text>
</comment>
<organism evidence="2 3">
    <name type="scientific">Legionella geestiana</name>
    <dbReference type="NCBI Taxonomy" id="45065"/>
    <lineage>
        <taxon>Bacteria</taxon>
        <taxon>Pseudomonadati</taxon>
        <taxon>Pseudomonadota</taxon>
        <taxon>Gammaproteobacteria</taxon>
        <taxon>Legionellales</taxon>
        <taxon>Legionellaceae</taxon>
        <taxon>Legionella</taxon>
    </lineage>
</organism>